<keyword evidence="2" id="KW-0677">Repeat</keyword>
<feature type="chain" id="PRO_5007853993" description="Leucine-rich repeat-containing protein" evidence="4">
    <location>
        <begin position="21"/>
        <end position="551"/>
    </location>
</feature>
<accession>A0A164WAZ4</accession>
<evidence type="ECO:0000313" key="5">
    <source>
        <dbReference type="EMBL" id="KZS13115.1"/>
    </source>
</evidence>
<comment type="caution">
    <text evidence="5">The sequence shown here is derived from an EMBL/GenBank/DDBJ whole genome shotgun (WGS) entry which is preliminary data.</text>
</comment>
<dbReference type="SMART" id="SM00369">
    <property type="entry name" value="LRR_TYP"/>
    <property type="match status" value="3"/>
</dbReference>
<dbReference type="PROSITE" id="PS51450">
    <property type="entry name" value="LRR"/>
    <property type="match status" value="4"/>
</dbReference>
<evidence type="ECO:0000256" key="1">
    <source>
        <dbReference type="ARBA" id="ARBA00022614"/>
    </source>
</evidence>
<organism evidence="5 6">
    <name type="scientific">Daphnia magna</name>
    <dbReference type="NCBI Taxonomy" id="35525"/>
    <lineage>
        <taxon>Eukaryota</taxon>
        <taxon>Metazoa</taxon>
        <taxon>Ecdysozoa</taxon>
        <taxon>Arthropoda</taxon>
        <taxon>Crustacea</taxon>
        <taxon>Branchiopoda</taxon>
        <taxon>Diplostraca</taxon>
        <taxon>Cladocera</taxon>
        <taxon>Anomopoda</taxon>
        <taxon>Daphniidae</taxon>
        <taxon>Daphnia</taxon>
    </lineage>
</organism>
<keyword evidence="1" id="KW-0433">Leucine-rich repeat</keyword>
<dbReference type="PANTHER" id="PTHR45712">
    <property type="entry name" value="AGAP008170-PA"/>
    <property type="match status" value="1"/>
</dbReference>
<feature type="signal peptide" evidence="4">
    <location>
        <begin position="1"/>
        <end position="20"/>
    </location>
</feature>
<proteinExistence type="predicted"/>
<feature type="transmembrane region" description="Helical" evidence="3">
    <location>
        <begin position="499"/>
        <end position="522"/>
    </location>
</feature>
<evidence type="ECO:0000256" key="3">
    <source>
        <dbReference type="SAM" id="Phobius"/>
    </source>
</evidence>
<dbReference type="OrthoDB" id="8023798at2759"/>
<gene>
    <name evidence="5" type="ORF">APZ42_021854</name>
</gene>
<dbReference type="AlphaFoldDB" id="A0A164WAZ4"/>
<evidence type="ECO:0008006" key="7">
    <source>
        <dbReference type="Google" id="ProtNLM"/>
    </source>
</evidence>
<keyword evidence="4" id="KW-0732">Signal</keyword>
<evidence type="ECO:0000313" key="6">
    <source>
        <dbReference type="Proteomes" id="UP000076858"/>
    </source>
</evidence>
<keyword evidence="3" id="KW-1133">Transmembrane helix</keyword>
<evidence type="ECO:0000256" key="2">
    <source>
        <dbReference type="ARBA" id="ARBA00022737"/>
    </source>
</evidence>
<dbReference type="InterPro" id="IPR001611">
    <property type="entry name" value="Leu-rich_rpt"/>
</dbReference>
<dbReference type="Proteomes" id="UP000076858">
    <property type="component" value="Unassembled WGS sequence"/>
</dbReference>
<keyword evidence="3" id="KW-0812">Transmembrane</keyword>
<name>A0A164WAZ4_9CRUS</name>
<dbReference type="PANTHER" id="PTHR45712:SF22">
    <property type="entry name" value="INSULIN-LIKE GROWTH FACTOR-BINDING PROTEIN COMPLEX ACID LABILE SUBUNIT"/>
    <property type="match status" value="1"/>
</dbReference>
<dbReference type="SUPFAM" id="SSF52058">
    <property type="entry name" value="L domain-like"/>
    <property type="match status" value="1"/>
</dbReference>
<dbReference type="InterPro" id="IPR026906">
    <property type="entry name" value="LRR_5"/>
</dbReference>
<dbReference type="Gene3D" id="3.80.10.10">
    <property type="entry name" value="Ribonuclease Inhibitor"/>
    <property type="match status" value="3"/>
</dbReference>
<protein>
    <recommendedName>
        <fullName evidence="7">Leucine-rich repeat-containing protein</fullName>
    </recommendedName>
</protein>
<dbReference type="STRING" id="35525.A0A164WAZ4"/>
<evidence type="ECO:0000256" key="4">
    <source>
        <dbReference type="SAM" id="SignalP"/>
    </source>
</evidence>
<dbReference type="InterPro" id="IPR032675">
    <property type="entry name" value="LRR_dom_sf"/>
</dbReference>
<sequence length="551" mass="62527">MKAVGVFLFFFVFPIDPSAGQSEVNSDNPNVKSFRQMSCVVNSPTSALCPYWPNSRLLNKDVNSLTVTMTSIRRVDLSMIANLGLNLFVLQMPKCNISEIESDAFNTLTNLKEINMSGNRLTRIPNRLFANTWAIAKIDFSNNNLELLDNSLFQELQNLNILNLSGNRLVNIPENLPRVLTYLNMENNMISRIETQTKLTNLQHLNLCKNRISSFNFLAMECSKLHSLCLDDGAVRLVYKDLLQLHDLQEFAVEGQKSKNEKLGIDHIGSIGGCKGLRKLRIERCDLVTLDILTQFAGLETLELKEVYAEEHLFPSFFNGCSYLETLDLTGSPKLAQAILGNLDIRIKFQKLHKLTVKDCDLIDLNWIPDRMDVPSPNRPLPFPSLSNVDISGNNRFDCQDERVKQALCRFDNLKRNSYPETKIVNRNFILENPNTTNCRQQMSTHSILHLNFNDCQETEDFSSSALPGFSTPPTIVVESVTDEIFKPRNDENGSNKTIYIVLVVLFVILLIIIGTLVCVYFRKRRSQTVTVPESKTKQSFDNPQTIQSEV</sequence>
<keyword evidence="3" id="KW-0472">Membrane</keyword>
<keyword evidence="6" id="KW-1185">Reference proteome</keyword>
<reference evidence="5 6" key="1">
    <citation type="submission" date="2016-03" db="EMBL/GenBank/DDBJ databases">
        <title>EvidentialGene: Evidence-directed Construction of Genes on Genomes.</title>
        <authorList>
            <person name="Gilbert D.G."/>
            <person name="Choi J.-H."/>
            <person name="Mockaitis K."/>
            <person name="Colbourne J."/>
            <person name="Pfrender M."/>
        </authorList>
    </citation>
    <scope>NUCLEOTIDE SEQUENCE [LARGE SCALE GENOMIC DNA]</scope>
    <source>
        <strain evidence="5 6">Xinb3</strain>
        <tissue evidence="5">Complete organism</tissue>
    </source>
</reference>
<dbReference type="Pfam" id="PF13306">
    <property type="entry name" value="LRR_5"/>
    <property type="match status" value="1"/>
</dbReference>
<dbReference type="InterPro" id="IPR050333">
    <property type="entry name" value="SLRP"/>
</dbReference>
<dbReference type="InterPro" id="IPR003591">
    <property type="entry name" value="Leu-rich_rpt_typical-subtyp"/>
</dbReference>
<dbReference type="EMBL" id="LRGB01001274">
    <property type="protein sequence ID" value="KZS13115.1"/>
    <property type="molecule type" value="Genomic_DNA"/>
</dbReference>